<protein>
    <recommendedName>
        <fullName evidence="4">Integral membrane protein</fullName>
    </recommendedName>
</protein>
<gene>
    <name evidence="2" type="ORF">AZI86_15410</name>
</gene>
<proteinExistence type="predicted"/>
<feature type="transmembrane region" description="Helical" evidence="1">
    <location>
        <begin position="122"/>
        <end position="143"/>
    </location>
</feature>
<keyword evidence="3" id="KW-1185">Reference proteome</keyword>
<dbReference type="NCBIfam" id="NF010620">
    <property type="entry name" value="PRK14013.2-6"/>
    <property type="match status" value="1"/>
</dbReference>
<feature type="transmembrane region" description="Helical" evidence="1">
    <location>
        <begin position="191"/>
        <end position="211"/>
    </location>
</feature>
<dbReference type="PANTHER" id="PTHR30238:SF4">
    <property type="entry name" value="SLL1022 PROTEIN"/>
    <property type="match status" value="1"/>
</dbReference>
<dbReference type="Pfam" id="PF04332">
    <property type="entry name" value="DUF475"/>
    <property type="match status" value="1"/>
</dbReference>
<feature type="transmembrane region" description="Helical" evidence="1">
    <location>
        <begin position="7"/>
        <end position="25"/>
    </location>
</feature>
<feature type="transmembrane region" description="Helical" evidence="1">
    <location>
        <begin position="313"/>
        <end position="334"/>
    </location>
</feature>
<feature type="transmembrane region" description="Helical" evidence="1">
    <location>
        <begin position="31"/>
        <end position="51"/>
    </location>
</feature>
<keyword evidence="1" id="KW-1133">Transmembrane helix</keyword>
<name>A0A150WI50_BDEBC</name>
<feature type="transmembrane region" description="Helical" evidence="1">
    <location>
        <begin position="164"/>
        <end position="185"/>
    </location>
</feature>
<dbReference type="Proteomes" id="UP000075320">
    <property type="component" value="Unassembled WGS sequence"/>
</dbReference>
<evidence type="ECO:0000313" key="2">
    <source>
        <dbReference type="EMBL" id="KYG63105.1"/>
    </source>
</evidence>
<dbReference type="EMBL" id="LUKE01000004">
    <property type="protein sequence ID" value="KYG63105.1"/>
    <property type="molecule type" value="Genomic_DNA"/>
</dbReference>
<evidence type="ECO:0000313" key="3">
    <source>
        <dbReference type="Proteomes" id="UP000075320"/>
    </source>
</evidence>
<evidence type="ECO:0008006" key="4">
    <source>
        <dbReference type="Google" id="ProtNLM"/>
    </source>
</evidence>
<feature type="transmembrane region" description="Helical" evidence="1">
    <location>
        <begin position="287"/>
        <end position="307"/>
    </location>
</feature>
<sequence length="343" mass="37690">MKYFTGSFVFTFFGLVASYFVGHYYGGTTAAGLGALFIAVILAILEISLSFDNAIVNAVVLKEMTPVWRHRFLTWGMLIAVFGMRLIFPLLIVTFIANVTPWDALIMAATKPDEYAKLMLSAHLQVAAFGGSFLLMVALKYFYDEDKDLHWIPVLEKTPVYLGSKVEAIEVTLALIILAIISHFLPSHEALAFIMAGMAGLITYVIVDGIGSWLEASDGQMHDVHRASAGMFLYLEVLDASFSFDGVVGAFAITHNLFIIMIGLSIGAFFVRSLTIMFVEKEALTKFAFLEHGAFYAIGILAMIMLLDPFLHIPEWVTGLSGGAVIIVSFLWSLRKGQRLSAG</sequence>
<dbReference type="RefSeq" id="WP_061836180.1">
    <property type="nucleotide sequence ID" value="NZ_LUKE01000004.1"/>
</dbReference>
<dbReference type="AlphaFoldDB" id="A0A150WI50"/>
<keyword evidence="1" id="KW-0812">Transmembrane</keyword>
<dbReference type="PANTHER" id="PTHR30238">
    <property type="entry name" value="MEMBRANE BOUND PREDICTED REDOX MODULATOR"/>
    <property type="match status" value="1"/>
</dbReference>
<accession>A0A150WI50</accession>
<evidence type="ECO:0000256" key="1">
    <source>
        <dbReference type="SAM" id="Phobius"/>
    </source>
</evidence>
<keyword evidence="1" id="KW-0472">Membrane</keyword>
<organism evidence="2 3">
    <name type="scientific">Bdellovibrio bacteriovorus</name>
    <dbReference type="NCBI Taxonomy" id="959"/>
    <lineage>
        <taxon>Bacteria</taxon>
        <taxon>Pseudomonadati</taxon>
        <taxon>Bdellovibrionota</taxon>
        <taxon>Bdellovibrionia</taxon>
        <taxon>Bdellovibrionales</taxon>
        <taxon>Pseudobdellovibrionaceae</taxon>
        <taxon>Bdellovibrio</taxon>
    </lineage>
</organism>
<dbReference type="InterPro" id="IPR007427">
    <property type="entry name" value="DUF475"/>
</dbReference>
<dbReference type="OrthoDB" id="8533002at2"/>
<feature type="transmembrane region" description="Helical" evidence="1">
    <location>
        <begin position="257"/>
        <end position="275"/>
    </location>
</feature>
<reference evidence="2 3" key="1">
    <citation type="submission" date="2016-03" db="EMBL/GenBank/DDBJ databases">
        <authorList>
            <person name="Ploux O."/>
        </authorList>
    </citation>
    <scope>NUCLEOTIDE SEQUENCE [LARGE SCALE GENOMIC DNA]</scope>
    <source>
        <strain evidence="2 3">R0</strain>
    </source>
</reference>
<comment type="caution">
    <text evidence="2">The sequence shown here is derived from an EMBL/GenBank/DDBJ whole genome shotgun (WGS) entry which is preliminary data.</text>
</comment>
<feature type="transmembrane region" description="Helical" evidence="1">
    <location>
        <begin position="72"/>
        <end position="97"/>
    </location>
</feature>